<feature type="non-terminal residue" evidence="4">
    <location>
        <position position="321"/>
    </location>
</feature>
<gene>
    <name evidence="4" type="ORF">SCHPADRAFT_807498</name>
</gene>
<dbReference type="SUPFAM" id="SSF56112">
    <property type="entry name" value="Protein kinase-like (PK-like)"/>
    <property type="match status" value="1"/>
</dbReference>
<dbReference type="Gene3D" id="1.10.510.10">
    <property type="entry name" value="Transferase(Phosphotransferase) domain 1"/>
    <property type="match status" value="1"/>
</dbReference>
<dbReference type="Proteomes" id="UP000053477">
    <property type="component" value="Unassembled WGS sequence"/>
</dbReference>
<evidence type="ECO:0000259" key="3">
    <source>
        <dbReference type="PROSITE" id="PS50011"/>
    </source>
</evidence>
<keyword evidence="2" id="KW-0067">ATP-binding</keyword>
<protein>
    <submittedName>
        <fullName evidence="4">Kinase-like protein</fullName>
    </submittedName>
</protein>
<dbReference type="InParanoid" id="A0A0H2QXB9"/>
<evidence type="ECO:0000256" key="2">
    <source>
        <dbReference type="ARBA" id="ARBA00022840"/>
    </source>
</evidence>
<reference evidence="4 5" key="1">
    <citation type="submission" date="2015-04" db="EMBL/GenBank/DDBJ databases">
        <title>Complete genome sequence of Schizopora paradoxa KUC8140, a cosmopolitan wood degrader in East Asia.</title>
        <authorList>
            <consortium name="DOE Joint Genome Institute"/>
            <person name="Min B."/>
            <person name="Park H."/>
            <person name="Jang Y."/>
            <person name="Kim J.-J."/>
            <person name="Kim K.H."/>
            <person name="Pangilinan J."/>
            <person name="Lipzen A."/>
            <person name="Riley R."/>
            <person name="Grigoriev I.V."/>
            <person name="Spatafora J.W."/>
            <person name="Choi I.-G."/>
        </authorList>
    </citation>
    <scope>NUCLEOTIDE SEQUENCE [LARGE SCALE GENOMIC DNA]</scope>
    <source>
        <strain evidence="4 5">KUC8140</strain>
    </source>
</reference>
<keyword evidence="5" id="KW-1185">Reference proteome</keyword>
<evidence type="ECO:0000313" key="5">
    <source>
        <dbReference type="Proteomes" id="UP000053477"/>
    </source>
</evidence>
<organism evidence="4 5">
    <name type="scientific">Schizopora paradoxa</name>
    <dbReference type="NCBI Taxonomy" id="27342"/>
    <lineage>
        <taxon>Eukaryota</taxon>
        <taxon>Fungi</taxon>
        <taxon>Dikarya</taxon>
        <taxon>Basidiomycota</taxon>
        <taxon>Agaricomycotina</taxon>
        <taxon>Agaricomycetes</taxon>
        <taxon>Hymenochaetales</taxon>
        <taxon>Schizoporaceae</taxon>
        <taxon>Schizopora</taxon>
    </lineage>
</organism>
<keyword evidence="4" id="KW-0418">Kinase</keyword>
<feature type="non-terminal residue" evidence="4">
    <location>
        <position position="1"/>
    </location>
</feature>
<keyword evidence="1" id="KW-0547">Nucleotide-binding</keyword>
<keyword evidence="4" id="KW-0808">Transferase</keyword>
<evidence type="ECO:0000313" key="4">
    <source>
        <dbReference type="EMBL" id="KLO04255.1"/>
    </source>
</evidence>
<dbReference type="InterPro" id="IPR011009">
    <property type="entry name" value="Kinase-like_dom_sf"/>
</dbReference>
<dbReference type="EMBL" id="KQ086627">
    <property type="protein sequence ID" value="KLO04255.1"/>
    <property type="molecule type" value="Genomic_DNA"/>
</dbReference>
<feature type="domain" description="Protein kinase" evidence="3">
    <location>
        <begin position="45"/>
        <end position="321"/>
    </location>
</feature>
<dbReference type="PROSITE" id="PS50011">
    <property type="entry name" value="PROTEIN_KINASE_DOM"/>
    <property type="match status" value="1"/>
</dbReference>
<dbReference type="SMART" id="SM00220">
    <property type="entry name" value="S_TKc"/>
    <property type="match status" value="1"/>
</dbReference>
<dbReference type="InterPro" id="IPR000719">
    <property type="entry name" value="Prot_kinase_dom"/>
</dbReference>
<sequence>DLLGNEIWWRERSDIIEDHGYQLRSRLRRGWVPSWQDTRLNLNPFWCEDSVSGGTFKVIDAIRKSDKKDVALMILQKDCREGEIYRHLTDLKRLDGNDHHIVPLLDSFQDDRLPEQELFVMPLLHKFQRPPFVVVKEVLDLFEQLLEGLVYMHGAGVAHRDCTENNILMDAPSMFPRGFHPCSVARDRSGNDEVVTIPRYKAAGPVRYYFIDFGISRRYSENEIHAVVGDDEIDREIPETSDIVAFDPFPADIFIFGNTIRRKFLAEYRNLDFLIPLVDLMTEINPSDRPSAADALTQLRSISAALGFFQRRRFLLSKDDG</sequence>
<dbReference type="GO" id="GO:0005737">
    <property type="term" value="C:cytoplasm"/>
    <property type="evidence" value="ECO:0007669"/>
    <property type="project" value="TreeGrafter"/>
</dbReference>
<accession>A0A0H2QXB9</accession>
<dbReference type="PANTHER" id="PTHR24346">
    <property type="entry name" value="MAP/MICROTUBULE AFFINITY-REGULATING KINASE"/>
    <property type="match status" value="1"/>
</dbReference>
<dbReference type="GO" id="GO:0035556">
    <property type="term" value="P:intracellular signal transduction"/>
    <property type="evidence" value="ECO:0007669"/>
    <property type="project" value="TreeGrafter"/>
</dbReference>
<dbReference type="PANTHER" id="PTHR24346:SF30">
    <property type="entry name" value="MATERNAL EMBRYONIC LEUCINE ZIPPER KINASE"/>
    <property type="match status" value="1"/>
</dbReference>
<dbReference type="Pfam" id="PF00069">
    <property type="entry name" value="Pkinase"/>
    <property type="match status" value="1"/>
</dbReference>
<dbReference type="STRING" id="27342.A0A0H2QXB9"/>
<dbReference type="AlphaFoldDB" id="A0A0H2QXB9"/>
<dbReference type="GO" id="GO:0005524">
    <property type="term" value="F:ATP binding"/>
    <property type="evidence" value="ECO:0007669"/>
    <property type="project" value="UniProtKB-KW"/>
</dbReference>
<proteinExistence type="predicted"/>
<dbReference type="OrthoDB" id="5987198at2759"/>
<dbReference type="GO" id="GO:0004674">
    <property type="term" value="F:protein serine/threonine kinase activity"/>
    <property type="evidence" value="ECO:0007669"/>
    <property type="project" value="TreeGrafter"/>
</dbReference>
<evidence type="ECO:0000256" key="1">
    <source>
        <dbReference type="ARBA" id="ARBA00022741"/>
    </source>
</evidence>
<name>A0A0H2QXB9_9AGAM</name>